<accession>A0ABW0AZB6</accession>
<dbReference type="EMBL" id="JBHSKI010000002">
    <property type="protein sequence ID" value="MFC5170268.1"/>
    <property type="molecule type" value="Genomic_DNA"/>
</dbReference>
<protein>
    <recommendedName>
        <fullName evidence="4">Lipoprotein</fullName>
    </recommendedName>
</protein>
<dbReference type="RefSeq" id="WP_031100998.1">
    <property type="nucleotide sequence ID" value="NZ_JBFADZ010000015.1"/>
</dbReference>
<evidence type="ECO:0008006" key="4">
    <source>
        <dbReference type="Google" id="ProtNLM"/>
    </source>
</evidence>
<feature type="region of interest" description="Disordered" evidence="1">
    <location>
        <begin position="1"/>
        <end position="26"/>
    </location>
</feature>
<organism evidence="2 3">
    <name type="scientific">Streptomyces mutomycini</name>
    <dbReference type="NCBI Taxonomy" id="284036"/>
    <lineage>
        <taxon>Bacteria</taxon>
        <taxon>Bacillati</taxon>
        <taxon>Actinomycetota</taxon>
        <taxon>Actinomycetes</taxon>
        <taxon>Kitasatosporales</taxon>
        <taxon>Streptomycetaceae</taxon>
        <taxon>Streptomyces</taxon>
    </lineage>
</organism>
<proteinExistence type="predicted"/>
<name>A0ABW0AZB6_9ACTN</name>
<evidence type="ECO:0000256" key="1">
    <source>
        <dbReference type="SAM" id="MobiDB-lite"/>
    </source>
</evidence>
<feature type="region of interest" description="Disordered" evidence="1">
    <location>
        <begin position="53"/>
        <end position="94"/>
    </location>
</feature>
<reference evidence="3" key="1">
    <citation type="journal article" date="2019" name="Int. J. Syst. Evol. Microbiol.">
        <title>The Global Catalogue of Microorganisms (GCM) 10K type strain sequencing project: providing services to taxonomists for standard genome sequencing and annotation.</title>
        <authorList>
            <consortium name="The Broad Institute Genomics Platform"/>
            <consortium name="The Broad Institute Genome Sequencing Center for Infectious Disease"/>
            <person name="Wu L."/>
            <person name="Ma J."/>
        </authorList>
    </citation>
    <scope>NUCLEOTIDE SEQUENCE [LARGE SCALE GENOMIC DNA]</scope>
    <source>
        <strain evidence="3">CGMCC 4.1721</strain>
    </source>
</reference>
<feature type="compositionally biased region" description="Low complexity" evidence="1">
    <location>
        <begin position="53"/>
        <end position="64"/>
    </location>
</feature>
<evidence type="ECO:0000313" key="2">
    <source>
        <dbReference type="EMBL" id="MFC5170268.1"/>
    </source>
</evidence>
<gene>
    <name evidence="2" type="ORF">ACFPRK_06600</name>
</gene>
<keyword evidence="3" id="KW-1185">Reference proteome</keyword>
<comment type="caution">
    <text evidence="2">The sequence shown here is derived from an EMBL/GenBank/DDBJ whole genome shotgun (WGS) entry which is preliminary data.</text>
</comment>
<dbReference type="Proteomes" id="UP001596208">
    <property type="component" value="Unassembled WGS sequence"/>
</dbReference>
<evidence type="ECO:0000313" key="3">
    <source>
        <dbReference type="Proteomes" id="UP001596208"/>
    </source>
</evidence>
<sequence>MTVHGSTRPRNSHPRSTGSPSARSTRTVLQDCAKGVLLLTLVLGATTACGPFSDGSTSSKSRGGSSDGGGSQEAKDWEVGDCAGPDTSESKDGYRAFDCDDPKATIKALAVKDGEIFAGAVECPAGTDEIISVKVSFGGNAASSGIPSKTVCGRNLSGEHPGDAGAGGGQLVVGDCVDDQAKEVACASGGNKVLALTKTAEECPADADNPIELFPSPGRPYDAICTSKA</sequence>